<gene>
    <name evidence="1" type="ORF">J2Z76_002723</name>
</gene>
<organism evidence="1 2">
    <name type="scientific">Sedimentibacter acidaminivorans</name>
    <dbReference type="NCBI Taxonomy" id="913099"/>
    <lineage>
        <taxon>Bacteria</taxon>
        <taxon>Bacillati</taxon>
        <taxon>Bacillota</taxon>
        <taxon>Tissierellia</taxon>
        <taxon>Sedimentibacter</taxon>
    </lineage>
</organism>
<dbReference type="RefSeq" id="WP_209512572.1">
    <property type="nucleotide sequence ID" value="NZ_JAGGKS010000008.1"/>
</dbReference>
<dbReference type="EMBL" id="JAGGKS010000008">
    <property type="protein sequence ID" value="MBP1926853.1"/>
    <property type="molecule type" value="Genomic_DNA"/>
</dbReference>
<accession>A0ABS4GGN3</accession>
<keyword evidence="2" id="KW-1185">Reference proteome</keyword>
<name>A0ABS4GGN3_9FIRM</name>
<evidence type="ECO:0008006" key="3">
    <source>
        <dbReference type="Google" id="ProtNLM"/>
    </source>
</evidence>
<protein>
    <recommendedName>
        <fullName evidence="3">Phage major capsid protein E</fullName>
    </recommendedName>
</protein>
<dbReference type="Pfam" id="PF03864">
    <property type="entry name" value="Phage_cap_E"/>
    <property type="match status" value="1"/>
</dbReference>
<dbReference type="Gene3D" id="3.15.30.10">
    <property type="entry name" value="putative capsid protein of prophage domain like"/>
    <property type="match status" value="1"/>
</dbReference>
<dbReference type="Gene3D" id="3.30.1930.10">
    <property type="entry name" value="capsid protein of prophage domain"/>
    <property type="match status" value="1"/>
</dbReference>
<proteinExistence type="predicted"/>
<comment type="caution">
    <text evidence="1">The sequence shown here is derived from an EMBL/GenBank/DDBJ whole genome shotgun (WGS) entry which is preliminary data.</text>
</comment>
<sequence>MPNILYNKRTLLGAVRQMESPRTFLRDTFFTNIRTFQTETVEIDIVKGDRQVAPFVHPIIGGKVMVNKGYQTNSYKPPLVAPEKIITAKDLNDRLAGENPYETTSAEDRNAKKTAEYLELLEDSITRREELMCSQAIFEGKVVVKGEGLDEEINFGFTNNATIATKWSIDGSNPIADLEAMYSLVQTNGMTNPGICIMANNVANAFINHKLVKEVLDIKNYQLAKIEPKTLPNGTRYIGRLSLLDLDIYTYSGMYTDDWTGASPVTKKFVPDNKVALLPIDANFSLAYGAVEIADDKTEQIYLAEGRRIPDIYVERKPVRKILNLSSRPLPILDKVDSFAVADAL</sequence>
<evidence type="ECO:0000313" key="1">
    <source>
        <dbReference type="EMBL" id="MBP1926853.1"/>
    </source>
</evidence>
<reference evidence="1 2" key="1">
    <citation type="submission" date="2021-03" db="EMBL/GenBank/DDBJ databases">
        <title>Genomic Encyclopedia of Type Strains, Phase IV (KMG-IV): sequencing the most valuable type-strain genomes for metagenomic binning, comparative biology and taxonomic classification.</title>
        <authorList>
            <person name="Goeker M."/>
        </authorList>
    </citation>
    <scope>NUCLEOTIDE SEQUENCE [LARGE SCALE GENOMIC DNA]</scope>
    <source>
        <strain evidence="1 2">DSM 24004</strain>
    </source>
</reference>
<dbReference type="Proteomes" id="UP001519342">
    <property type="component" value="Unassembled WGS sequence"/>
</dbReference>
<dbReference type="InterPro" id="IPR005564">
    <property type="entry name" value="Major_capsid_GpE"/>
</dbReference>
<evidence type="ECO:0000313" key="2">
    <source>
        <dbReference type="Proteomes" id="UP001519342"/>
    </source>
</evidence>